<comment type="caution">
    <text evidence="6">Lacks conserved residue(s) required for the propagation of feature annotation.</text>
</comment>
<dbReference type="InterPro" id="IPR023048">
    <property type="entry name" value="NADH:quinone_OxRdtase_FMN_depd"/>
</dbReference>
<protein>
    <recommendedName>
        <fullName evidence="6">FMN dependent NADH:quinone oxidoreductase</fullName>
        <ecNumber evidence="6">1.6.5.-</ecNumber>
    </recommendedName>
    <alternativeName>
        <fullName evidence="6">Azo-dye reductase</fullName>
    </alternativeName>
    <alternativeName>
        <fullName evidence="6">FMN-dependent NADH-azo compound oxidoreductase</fullName>
    </alternativeName>
    <alternativeName>
        <fullName evidence="6">FMN-dependent NADH-azoreductase</fullName>
        <ecNumber evidence="6">1.7.1.17</ecNumber>
    </alternativeName>
</protein>
<proteinExistence type="inferred from homology"/>
<keyword evidence="2 6" id="KW-0288">FMN</keyword>
<dbReference type="AlphaFoldDB" id="A0A942UTZ1"/>
<comment type="caution">
    <text evidence="8">The sequence shown here is derived from an EMBL/GenBank/DDBJ whole genome shotgun (WGS) entry which is preliminary data.</text>
</comment>
<dbReference type="PANTHER" id="PTHR43741">
    <property type="entry name" value="FMN-DEPENDENT NADH-AZOREDUCTASE 1"/>
    <property type="match status" value="1"/>
</dbReference>
<dbReference type="EMBL" id="WSFT01000036">
    <property type="protein sequence ID" value="MBS4538543.1"/>
    <property type="molecule type" value="Genomic_DNA"/>
</dbReference>
<dbReference type="InterPro" id="IPR050104">
    <property type="entry name" value="FMN-dep_NADH:Q_OxRdtase_AzoR1"/>
</dbReference>
<dbReference type="InterPro" id="IPR003680">
    <property type="entry name" value="Flavodoxin_fold"/>
</dbReference>
<comment type="cofactor">
    <cofactor evidence="6">
        <name>FMN</name>
        <dbReference type="ChEBI" id="CHEBI:58210"/>
    </cofactor>
    <text evidence="6">Binds 1 FMN per subunit.</text>
</comment>
<evidence type="ECO:0000256" key="6">
    <source>
        <dbReference type="HAMAP-Rule" id="MF_01216"/>
    </source>
</evidence>
<dbReference type="GO" id="GO:0009055">
    <property type="term" value="F:electron transfer activity"/>
    <property type="evidence" value="ECO:0007669"/>
    <property type="project" value="UniProtKB-UniRule"/>
</dbReference>
<gene>
    <name evidence="6" type="primary">azoR</name>
    <name evidence="8" type="ORF">GOQ27_08715</name>
</gene>
<keyword evidence="1 6" id="KW-0285">Flavoprotein</keyword>
<accession>A0A942UTZ1</accession>
<evidence type="ECO:0000256" key="4">
    <source>
        <dbReference type="ARBA" id="ARBA00023027"/>
    </source>
</evidence>
<feature type="binding site" evidence="6">
    <location>
        <begin position="133"/>
        <end position="136"/>
    </location>
    <ligand>
        <name>FMN</name>
        <dbReference type="ChEBI" id="CHEBI:58210"/>
    </ligand>
</feature>
<evidence type="ECO:0000256" key="5">
    <source>
        <dbReference type="ARBA" id="ARBA00048542"/>
    </source>
</evidence>
<evidence type="ECO:0000256" key="3">
    <source>
        <dbReference type="ARBA" id="ARBA00023002"/>
    </source>
</evidence>
<comment type="similarity">
    <text evidence="6">Belongs to the azoreductase type 1 family.</text>
</comment>
<dbReference type="HAMAP" id="MF_01216">
    <property type="entry name" value="Azoreductase_type1"/>
    <property type="match status" value="1"/>
</dbReference>
<dbReference type="GO" id="GO:0016652">
    <property type="term" value="F:oxidoreductase activity, acting on NAD(P)H as acceptor"/>
    <property type="evidence" value="ECO:0007669"/>
    <property type="project" value="UniProtKB-UniRule"/>
</dbReference>
<dbReference type="Pfam" id="PF02525">
    <property type="entry name" value="Flavodoxin_2"/>
    <property type="match status" value="1"/>
</dbReference>
<comment type="subunit">
    <text evidence="6">Homodimer.</text>
</comment>
<sequence>MSTVLYIKADPKREDESNTIMLSNEFIEEYKKHNPKDEIITLDLYEEGIKFLDREMVDGMISGELNEVYEYARQFAGVDKYVISAPMWNMSIPAILKAYIDYVVYLDITFKYTDHGAVGLLKDRPRKAIHVVSRGGEYSSGKSADHELGDKYIRTILGFMGIDDVKTLKLELTNVLEAEALDEAILESHEEARRMAREF</sequence>
<evidence type="ECO:0000256" key="1">
    <source>
        <dbReference type="ARBA" id="ARBA00022630"/>
    </source>
</evidence>
<dbReference type="GO" id="GO:0016655">
    <property type="term" value="F:oxidoreductase activity, acting on NAD(P)H, quinone or similar compound as acceptor"/>
    <property type="evidence" value="ECO:0007669"/>
    <property type="project" value="InterPro"/>
</dbReference>
<feature type="domain" description="Flavodoxin-like fold" evidence="7">
    <location>
        <begin position="3"/>
        <end position="187"/>
    </location>
</feature>
<dbReference type="RefSeq" id="WP_203366468.1">
    <property type="nucleotide sequence ID" value="NZ_WSFT01000036.1"/>
</dbReference>
<dbReference type="Proteomes" id="UP000724672">
    <property type="component" value="Unassembled WGS sequence"/>
</dbReference>
<dbReference type="EC" id="1.6.5.-" evidence="6"/>
<keyword evidence="9" id="KW-1185">Reference proteome</keyword>
<dbReference type="SUPFAM" id="SSF52218">
    <property type="entry name" value="Flavoproteins"/>
    <property type="match status" value="1"/>
</dbReference>
<keyword evidence="4 6" id="KW-0520">NAD</keyword>
<dbReference type="EC" id="1.7.1.17" evidence="6"/>
<dbReference type="Gene3D" id="3.40.50.360">
    <property type="match status" value="1"/>
</dbReference>
<comment type="function">
    <text evidence="6">Also exhibits azoreductase activity. Catalyzes the reductive cleavage of the azo bond in aromatic azo compounds to the corresponding amines.</text>
</comment>
<organism evidence="8 9">
    <name type="scientific">Anaeromonas frigoriresistens</name>
    <dbReference type="NCBI Taxonomy" id="2683708"/>
    <lineage>
        <taxon>Bacteria</taxon>
        <taxon>Bacillati</taxon>
        <taxon>Bacillota</taxon>
        <taxon>Tissierellia</taxon>
        <taxon>Tissierellales</taxon>
        <taxon>Thermohalobacteraceae</taxon>
        <taxon>Anaeromonas</taxon>
    </lineage>
</organism>
<dbReference type="InterPro" id="IPR029039">
    <property type="entry name" value="Flavoprotein-like_sf"/>
</dbReference>
<comment type="catalytic activity">
    <reaction evidence="5">
        <text>N,N-dimethyl-1,4-phenylenediamine + anthranilate + 2 NAD(+) = 2-(4-dimethylaminophenyl)diazenylbenzoate + 2 NADH + 2 H(+)</text>
        <dbReference type="Rhea" id="RHEA:55872"/>
        <dbReference type="ChEBI" id="CHEBI:15378"/>
        <dbReference type="ChEBI" id="CHEBI:15783"/>
        <dbReference type="ChEBI" id="CHEBI:16567"/>
        <dbReference type="ChEBI" id="CHEBI:57540"/>
        <dbReference type="ChEBI" id="CHEBI:57945"/>
        <dbReference type="ChEBI" id="CHEBI:71579"/>
        <dbReference type="EC" id="1.7.1.17"/>
    </reaction>
    <physiologicalReaction direction="right-to-left" evidence="5">
        <dbReference type="Rhea" id="RHEA:55874"/>
    </physiologicalReaction>
</comment>
<evidence type="ECO:0000313" key="9">
    <source>
        <dbReference type="Proteomes" id="UP000724672"/>
    </source>
</evidence>
<evidence type="ECO:0000256" key="2">
    <source>
        <dbReference type="ARBA" id="ARBA00022643"/>
    </source>
</evidence>
<dbReference type="PANTHER" id="PTHR43741:SF7">
    <property type="entry name" value="FMN-DEPENDENT NADH:QUINONE OXIDOREDUCTASE"/>
    <property type="match status" value="1"/>
</dbReference>
<name>A0A942UTZ1_9FIRM</name>
<comment type="function">
    <text evidence="6">Quinone reductase that provides resistance to thiol-specific stress caused by electrophilic quinones.</text>
</comment>
<evidence type="ECO:0000313" key="8">
    <source>
        <dbReference type="EMBL" id="MBS4538543.1"/>
    </source>
</evidence>
<dbReference type="GO" id="GO:0010181">
    <property type="term" value="F:FMN binding"/>
    <property type="evidence" value="ECO:0007669"/>
    <property type="project" value="UniProtKB-UniRule"/>
</dbReference>
<keyword evidence="3 6" id="KW-0560">Oxidoreductase</keyword>
<reference evidence="8" key="1">
    <citation type="submission" date="2019-12" db="EMBL/GenBank/DDBJ databases">
        <title>Clostridiaceae gen. nov. sp. nov., isolated from sediment in Xinjiang, China.</title>
        <authorList>
            <person name="Zhang R."/>
        </authorList>
    </citation>
    <scope>NUCLEOTIDE SEQUENCE</scope>
    <source>
        <strain evidence="8">D2Q-11</strain>
    </source>
</reference>
<evidence type="ECO:0000259" key="7">
    <source>
        <dbReference type="Pfam" id="PF02525"/>
    </source>
</evidence>
<comment type="catalytic activity">
    <reaction evidence="6">
        <text>2 a quinone + NADH + H(+) = 2 a 1,4-benzosemiquinone + NAD(+)</text>
        <dbReference type="Rhea" id="RHEA:65952"/>
        <dbReference type="ChEBI" id="CHEBI:15378"/>
        <dbReference type="ChEBI" id="CHEBI:57540"/>
        <dbReference type="ChEBI" id="CHEBI:57945"/>
        <dbReference type="ChEBI" id="CHEBI:132124"/>
        <dbReference type="ChEBI" id="CHEBI:134225"/>
    </reaction>
</comment>